<dbReference type="PANTHER" id="PTHR45919">
    <property type="entry name" value="GDP-MAN:MAN(3)GLCNAC(2)-PP-DOL ALPHA-1,2-MANNOSYLTRANSFERASE"/>
    <property type="match status" value="1"/>
</dbReference>
<dbReference type="STRING" id="61395.A0A1Y1WMX4"/>
<dbReference type="Pfam" id="PF00534">
    <property type="entry name" value="Glycos_transf_1"/>
    <property type="match status" value="1"/>
</dbReference>
<keyword evidence="8 12" id="KW-0256">Endoplasmic reticulum</keyword>
<dbReference type="Gene3D" id="3.40.50.2000">
    <property type="entry name" value="Glycogen Phosphorylase B"/>
    <property type="match status" value="1"/>
</dbReference>
<dbReference type="GeneID" id="63801061"/>
<dbReference type="SUPFAM" id="SSF53756">
    <property type="entry name" value="UDP-Glycosyltransferase/glycogen phosphorylase"/>
    <property type="match status" value="1"/>
</dbReference>
<protein>
    <recommendedName>
        <fullName evidence="4 12">GDP-Man:Man(3)GlcNAc(2)-PP-Dol alpha-1,2-mannosyltransferase</fullName>
        <ecNumber evidence="3 12">2.4.1.131</ecNumber>
    </recommendedName>
</protein>
<organism evidence="15 16">
    <name type="scientific">Linderina pennispora</name>
    <dbReference type="NCBI Taxonomy" id="61395"/>
    <lineage>
        <taxon>Eukaryota</taxon>
        <taxon>Fungi</taxon>
        <taxon>Fungi incertae sedis</taxon>
        <taxon>Zoopagomycota</taxon>
        <taxon>Kickxellomycotina</taxon>
        <taxon>Kickxellomycetes</taxon>
        <taxon>Kickxellales</taxon>
        <taxon>Kickxellaceae</taxon>
        <taxon>Linderina</taxon>
    </lineage>
</organism>
<comment type="similarity">
    <text evidence="12">Belongs to the glycosyltransferase group 1 family. Glycosyltransferase 4 subfamily.</text>
</comment>
<comment type="subcellular location">
    <subcellularLocation>
        <location evidence="1">Endoplasmic reticulum membrane</location>
        <topology evidence="1">Single-pass membrane protein</topology>
    </subcellularLocation>
</comment>
<evidence type="ECO:0000313" key="15">
    <source>
        <dbReference type="EMBL" id="ORX74910.1"/>
    </source>
</evidence>
<reference evidence="15 16" key="1">
    <citation type="submission" date="2016-07" db="EMBL/GenBank/DDBJ databases">
        <title>Pervasive Adenine N6-methylation of Active Genes in Fungi.</title>
        <authorList>
            <consortium name="DOE Joint Genome Institute"/>
            <person name="Mondo S.J."/>
            <person name="Dannebaum R.O."/>
            <person name="Kuo R.C."/>
            <person name="Labutti K."/>
            <person name="Haridas S."/>
            <person name="Kuo A."/>
            <person name="Salamov A."/>
            <person name="Ahrendt S.R."/>
            <person name="Lipzen A."/>
            <person name="Sullivan W."/>
            <person name="Andreopoulos W.B."/>
            <person name="Clum A."/>
            <person name="Lindquist E."/>
            <person name="Daum C."/>
            <person name="Ramamoorthy G.K."/>
            <person name="Gryganskyi A."/>
            <person name="Culley D."/>
            <person name="Magnuson J.K."/>
            <person name="James T.Y."/>
            <person name="O'Malley M.A."/>
            <person name="Stajich J.E."/>
            <person name="Spatafora J.W."/>
            <person name="Visel A."/>
            <person name="Grigoriev I.V."/>
        </authorList>
    </citation>
    <scope>NUCLEOTIDE SEQUENCE [LARGE SCALE GENOMIC DNA]</scope>
    <source>
        <strain evidence="15 16">ATCC 12442</strain>
    </source>
</reference>
<evidence type="ECO:0000256" key="11">
    <source>
        <dbReference type="ARBA" id="ARBA00045065"/>
    </source>
</evidence>
<evidence type="ECO:0000259" key="14">
    <source>
        <dbReference type="Pfam" id="PF15924"/>
    </source>
</evidence>
<gene>
    <name evidence="15" type="ORF">DL89DRAFT_219836</name>
</gene>
<evidence type="ECO:0000256" key="9">
    <source>
        <dbReference type="ARBA" id="ARBA00022989"/>
    </source>
</evidence>
<evidence type="ECO:0000256" key="12">
    <source>
        <dbReference type="RuleBase" id="RU367051"/>
    </source>
</evidence>
<feature type="domain" description="Glycosyl transferase family 1" evidence="13">
    <location>
        <begin position="267"/>
        <end position="439"/>
    </location>
</feature>
<evidence type="ECO:0000256" key="5">
    <source>
        <dbReference type="ARBA" id="ARBA00022676"/>
    </source>
</evidence>
<evidence type="ECO:0000256" key="4">
    <source>
        <dbReference type="ARBA" id="ARBA00022018"/>
    </source>
</evidence>
<keyword evidence="10" id="KW-0472">Membrane</keyword>
<comment type="catalytic activity">
    <reaction evidence="11 12">
        <text>an alpha-D-Man-(1-&gt;3)-[alpha-D-Man-(1-&gt;6)]-beta-D-Man-(1-&gt;4)-beta-D-GlcNAc-(1-&gt;4)-alpha-D-GlcNAc-diphospho-di-trans,poly-cis-dolichol + 2 GDP-alpha-D-mannose = an alpha-D-Man-(1-&gt;2)-alpha-D-Man-(1-&gt;2)-alpha-D-Man-(1-&gt;3)-[alpha-D-Man-(1-&gt;6)]-beta-D-Man-(1-&gt;4)-beta-D-GlcNAc-(1-&gt;4)-alpha-D-GlcNAc-diphospho-di-trans,poly-cis-dolichol + 2 GDP + 2 H(+)</text>
        <dbReference type="Rhea" id="RHEA:29523"/>
        <dbReference type="Rhea" id="RHEA-COMP:19515"/>
        <dbReference type="Rhea" id="RHEA-COMP:19516"/>
        <dbReference type="ChEBI" id="CHEBI:15378"/>
        <dbReference type="ChEBI" id="CHEBI:57527"/>
        <dbReference type="ChEBI" id="CHEBI:58189"/>
        <dbReference type="ChEBI" id="CHEBI:132511"/>
        <dbReference type="ChEBI" id="CHEBI:132515"/>
        <dbReference type="EC" id="2.4.1.131"/>
    </reaction>
    <physiologicalReaction direction="left-to-right" evidence="11 12">
        <dbReference type="Rhea" id="RHEA:29524"/>
    </physiologicalReaction>
</comment>
<dbReference type="Proteomes" id="UP000193922">
    <property type="component" value="Unassembled WGS sequence"/>
</dbReference>
<keyword evidence="7" id="KW-0812">Transmembrane</keyword>
<evidence type="ECO:0000313" key="16">
    <source>
        <dbReference type="Proteomes" id="UP000193922"/>
    </source>
</evidence>
<evidence type="ECO:0000259" key="13">
    <source>
        <dbReference type="Pfam" id="PF00534"/>
    </source>
</evidence>
<keyword evidence="6 12" id="KW-0808">Transferase</keyword>
<dbReference type="GO" id="GO:0006487">
    <property type="term" value="P:protein N-linked glycosylation"/>
    <property type="evidence" value="ECO:0007669"/>
    <property type="project" value="TreeGrafter"/>
</dbReference>
<dbReference type="EC" id="2.4.1.131" evidence="3 12"/>
<keyword evidence="5 12" id="KW-0328">Glycosyltransferase</keyword>
<sequence length="480" mass="53586">MTIRFLTTGTDAHQNECKAKVQAATKPDTSEHEAYYAGFFHPYPNAGGGGERVLWTMIKAIQNKYPFVVCVIYSGDKVDRDTLLQNVKSKFGMDIKPETIYVVELAGRSWVDNKYPRLTLLLQSIGSVVLASEALNKFMPDIFIETVGYAFTYPLVRLVTAKIPAVSYTHYPSISSDMQTMVSSRESGFNNDAKIAQSPVLTYLKSVYYQAFAHAYAFAGSFAATIMTNSSWTHGHIVKLFGKPKMTQVLYPPCDTKALVEFPTSNRMPFVVSLAQFRPEKNHKTQVEAFAKFLDSNTGLKLPTTSYPMMIMLGGARNIEDEARAEELRQLAKRLGIERQVHVIVNAPWSQVLEWLKFGRVGMHTMKDEHFGINVVEMLAAGLLTVGHDSAGPKLDIITPAKTFPVGMVAKSADEFAKMIQLGLGMPEITASAMRKAARHAAATKFSEAAFVAGFYKRFNPVIRWLDYQRSDEDDDDEYE</sequence>
<dbReference type="InterPro" id="IPR001296">
    <property type="entry name" value="Glyco_trans_1"/>
</dbReference>
<keyword evidence="16" id="KW-1185">Reference proteome</keyword>
<name>A0A1Y1WMX4_9FUNG</name>
<dbReference type="PANTHER" id="PTHR45919:SF1">
    <property type="entry name" value="GDP-MAN:MAN(3)GLCNAC(2)-PP-DOL ALPHA-1,2-MANNOSYLTRANSFERASE"/>
    <property type="match status" value="1"/>
</dbReference>
<dbReference type="Pfam" id="PF15924">
    <property type="entry name" value="ALG11_N"/>
    <property type="match status" value="1"/>
</dbReference>
<evidence type="ECO:0000256" key="1">
    <source>
        <dbReference type="ARBA" id="ARBA00004389"/>
    </source>
</evidence>
<evidence type="ECO:0000256" key="3">
    <source>
        <dbReference type="ARBA" id="ARBA00012645"/>
    </source>
</evidence>
<evidence type="ECO:0000256" key="10">
    <source>
        <dbReference type="ARBA" id="ARBA00023136"/>
    </source>
</evidence>
<dbReference type="InterPro" id="IPR038013">
    <property type="entry name" value="ALG11"/>
</dbReference>
<dbReference type="RefSeq" id="XP_040748121.1">
    <property type="nucleotide sequence ID" value="XM_040884413.1"/>
</dbReference>
<evidence type="ECO:0000256" key="8">
    <source>
        <dbReference type="ARBA" id="ARBA00022824"/>
    </source>
</evidence>
<evidence type="ECO:0000256" key="6">
    <source>
        <dbReference type="ARBA" id="ARBA00022679"/>
    </source>
</evidence>
<feature type="domain" description="ALG11 mannosyltransferase N-terminal" evidence="14">
    <location>
        <begin position="37"/>
        <end position="240"/>
    </location>
</feature>
<comment type="caution">
    <text evidence="15">The sequence shown here is derived from an EMBL/GenBank/DDBJ whole genome shotgun (WGS) entry which is preliminary data.</text>
</comment>
<comment type="pathway">
    <text evidence="2 12">Protein modification; protein glycosylation.</text>
</comment>
<dbReference type="EMBL" id="MCFD01000001">
    <property type="protein sequence ID" value="ORX74910.1"/>
    <property type="molecule type" value="Genomic_DNA"/>
</dbReference>
<proteinExistence type="inferred from homology"/>
<keyword evidence="9" id="KW-1133">Transmembrane helix</keyword>
<dbReference type="UniPathway" id="UPA00378"/>
<comment type="function">
    <text evidence="12">GDP-Man:Man(3)GlcNAc(2)-PP-Dol alpha-1,2-mannosyltransferase that operates in the biosynthetic pathway of dolichol-linked oligosaccharides, the glycan precursors employed in protein asparagine (N)-glycosylation. The assembly of dolichol-linked oligosaccharides begins on the cytosolic side of the endoplasmic reticulum membrane and finishes in its lumen. The sequential addition of sugars to dolichol pyrophosphate produces dolichol-linked oligosaccharides containing fourteen sugars, including two GlcNAcs, nine mannoses and three glucoses. Once assembled, the oligosaccharide is transferred from the lipid to nascent proteins by oligosaccharyltransferases. Catalyzes, on the cytoplasmic face of the endoplasmic reticulum, the addition of the fourth and fifth mannose residues to the dolichol-linked oligosaccharide chain, to produce Man(5)GlcNAc(2)-PP-dolichol core oligosaccharide.</text>
</comment>
<dbReference type="AlphaFoldDB" id="A0A1Y1WMX4"/>
<evidence type="ECO:0000256" key="7">
    <source>
        <dbReference type="ARBA" id="ARBA00022692"/>
    </source>
</evidence>
<dbReference type="GO" id="GO:0004377">
    <property type="term" value="F:GDP-Man:Man(3)GlcNAc(2)-PP-Dol alpha-1,2-mannosyltransferase activity"/>
    <property type="evidence" value="ECO:0007669"/>
    <property type="project" value="UniProtKB-UniRule"/>
</dbReference>
<dbReference type="GO" id="GO:0005789">
    <property type="term" value="C:endoplasmic reticulum membrane"/>
    <property type="evidence" value="ECO:0007669"/>
    <property type="project" value="UniProtKB-SubCell"/>
</dbReference>
<accession>A0A1Y1WMX4</accession>
<dbReference type="OrthoDB" id="2276068at2759"/>
<evidence type="ECO:0000256" key="2">
    <source>
        <dbReference type="ARBA" id="ARBA00004922"/>
    </source>
</evidence>
<dbReference type="InterPro" id="IPR031814">
    <property type="entry name" value="ALG11_N"/>
</dbReference>
<dbReference type="CDD" id="cd03806">
    <property type="entry name" value="GT4_ALG11-like"/>
    <property type="match status" value="1"/>
</dbReference>